<organism evidence="12 13">
    <name type="scientific">Vibrio ezurae NBRC 102218</name>
    <dbReference type="NCBI Taxonomy" id="1219080"/>
    <lineage>
        <taxon>Bacteria</taxon>
        <taxon>Pseudomonadati</taxon>
        <taxon>Pseudomonadota</taxon>
        <taxon>Gammaproteobacteria</taxon>
        <taxon>Vibrionales</taxon>
        <taxon>Vibrionaceae</taxon>
        <taxon>Vibrio</taxon>
    </lineage>
</organism>
<dbReference type="InterPro" id="IPR041500">
    <property type="entry name" value="RecC_C"/>
</dbReference>
<keyword evidence="6 10" id="KW-0269">Exonuclease</keyword>
<comment type="caution">
    <text evidence="12">The sequence shown here is derived from an EMBL/GenBank/DDBJ whole genome shotgun (WGS) entry which is preliminary data.</text>
</comment>
<gene>
    <name evidence="10 12" type="primary">recC</name>
    <name evidence="12" type="ORF">VEZ01S_48_00060</name>
</gene>
<dbReference type="FunFam" id="3.40.50.300:FF:001153">
    <property type="entry name" value="RecBCD enzyme subunit RecC"/>
    <property type="match status" value="1"/>
</dbReference>
<dbReference type="AlphaFoldDB" id="U3AM50"/>
<keyword evidence="8 10" id="KW-0238">DNA-binding</keyword>
<dbReference type="Gene3D" id="1.10.10.160">
    <property type="match status" value="1"/>
</dbReference>
<dbReference type="InterPro" id="IPR027417">
    <property type="entry name" value="P-loop_NTPase"/>
</dbReference>
<dbReference type="EMBL" id="BATM01000048">
    <property type="protein sequence ID" value="GAD81016.1"/>
    <property type="molecule type" value="Genomic_DNA"/>
</dbReference>
<dbReference type="GO" id="GO:0003678">
    <property type="term" value="F:DNA helicase activity"/>
    <property type="evidence" value="ECO:0007669"/>
    <property type="project" value="UniProtKB-UniRule"/>
</dbReference>
<reference evidence="12 13" key="1">
    <citation type="submission" date="2013-09" db="EMBL/GenBank/DDBJ databases">
        <title>Whole genome shotgun sequence of Vibrio ezurae NBRC 102218.</title>
        <authorList>
            <person name="Yoshida I."/>
            <person name="Hosoyama A."/>
            <person name="Numata M."/>
            <person name="Hashimoto M."/>
            <person name="Hosoyama Y."/>
            <person name="Tsuchikane K."/>
            <person name="Noguchi M."/>
            <person name="Hirakata S."/>
            <person name="Ichikawa N."/>
            <person name="Ohji S."/>
            <person name="Yamazoe A."/>
            <person name="Fujita N."/>
        </authorList>
    </citation>
    <scope>NUCLEOTIDE SEQUENCE [LARGE SCALE GENOMIC DNA]</scope>
    <source>
        <strain evidence="12 13">NBRC 102218</strain>
    </source>
</reference>
<evidence type="ECO:0000256" key="2">
    <source>
        <dbReference type="ARBA" id="ARBA00022741"/>
    </source>
</evidence>
<dbReference type="SUPFAM" id="SSF52540">
    <property type="entry name" value="P-loop containing nucleoside triphosphate hydrolases"/>
    <property type="match status" value="2"/>
</dbReference>
<name>U3AM50_9VIBR</name>
<sequence length="1157" mass="130774">MCGNIIAIDSMDCEPALFTVYHSNQIDLLKSLLIALIRQQPLASPFEQEQILVQSPGMSQWLKMELAKEMGIAANLNFPLPATFIWQMFIEVLPDVPQRSAFNKEAMTWKLMQVLPNKLAEPEFSPLASYLEQDDDDSKLFQLAGKIADIFDGYLVYRPDYINAWEQNEHPDELQGQGLWQGILWRELYQFTLDLEQSEYHRANLYQDFIDALANSSEISSNNVLKRLFVFGISSLPPKYLEALKALGEHIDVHLMFHNPCRYYWGDIKDPRTLSKMANLVRPRIRWNEQGMETEQGVAVLKGDIEHNALPEFHHDAISNNLLASMGKQGRDNLYLLSDLGSNEVEAFVDIEPTSLLHKIQQNILQLEQHQDDSQLDQSTHKGCVSAQDTSLSIHSCHSATREVEVLHDQLLAMFNQDPTLKPRDIIVMVADINAYSPAIKAIFGNATADRRIPYSISDRSVAEETPILNAFLQLLALPNSRCGRSEMMEILETPAILQRFSLSETDFDLINLWTQEAGIRWGLDDATATEFELPTLNQNTWLFGLQRILLGYSMSSTNQAFELSEGILAPYEQIEGMQGELAGKLAAFIDKVLHYRNALQTPLHSADWQTQLNQLANDFFELDIENEIALTSIRDALSSLTQQTSEAALTSELSHQIISEYLQDKLDNSRISQRFLAGQVNFCTLMPMRSIPFKVVCLLGMNDGVYPRSVPLEGFDLMSVKTRIGDRSRRDDDRYLFLEALLSAQQTLYISYIGQSILDNSECLPSVLLTELQEYCAQNYCLVGDQDLSVDDSGDQLVSHLTSSHAMTPFSKDAFLNNASFASEWLPIANGISSIEQTTPTPLTDYFLERGSVTEIELDQLLAFWSLPIKYFFNHRLQVWFNRDSEIVEDDEPFAFGGLERYLLRDEIVAAMLDGGEAQVEQVSQYYRSSGQLPIGEFGDLEVTENKAAMMGLVSEIEFYASSKQPSIPLSVSVPYGEHNLTITGWLDNHYASGLVNYRVGRIRSKDILQAWIKHLCACASNQSLTSHLIGITNSKEVEYFSIAAISAQDALDFLQELLALFFEGMTQPLAYFPYSAQSAMQEMSKKSQKNDSDVAREAAQAKFNSSFLGDDYNAGESQDIYIQRAWPQWDDALAESGYRLAERIFLPVQERLMTK</sequence>
<keyword evidence="2 10" id="KW-0547">Nucleotide-binding</keyword>
<evidence type="ECO:0000256" key="4">
    <source>
        <dbReference type="ARBA" id="ARBA00022801"/>
    </source>
</evidence>
<dbReference type="Gene3D" id="1.10.10.990">
    <property type="match status" value="1"/>
</dbReference>
<dbReference type="HAMAP" id="MF_01486">
    <property type="entry name" value="RecC"/>
    <property type="match status" value="1"/>
</dbReference>
<dbReference type="InterPro" id="IPR013986">
    <property type="entry name" value="DExx_box_DNA_helicase_dom_sf"/>
</dbReference>
<dbReference type="GO" id="GO:0008854">
    <property type="term" value="F:exodeoxyribonuclease V activity"/>
    <property type="evidence" value="ECO:0007669"/>
    <property type="project" value="InterPro"/>
</dbReference>
<dbReference type="InterPro" id="IPR011335">
    <property type="entry name" value="Restrct_endonuc-II-like"/>
</dbReference>
<evidence type="ECO:0000313" key="13">
    <source>
        <dbReference type="Proteomes" id="UP000016562"/>
    </source>
</evidence>
<evidence type="ECO:0000256" key="6">
    <source>
        <dbReference type="ARBA" id="ARBA00022839"/>
    </source>
</evidence>
<dbReference type="Gene3D" id="3.40.50.300">
    <property type="entry name" value="P-loop containing nucleotide triphosphate hydrolases"/>
    <property type="match status" value="2"/>
</dbReference>
<dbReference type="GO" id="GO:0009338">
    <property type="term" value="C:exodeoxyribonuclease V complex"/>
    <property type="evidence" value="ECO:0007669"/>
    <property type="project" value="InterPro"/>
</dbReference>
<keyword evidence="7 10" id="KW-0067">ATP-binding</keyword>
<dbReference type="PIRSF" id="PIRSF000980">
    <property type="entry name" value="RecC"/>
    <property type="match status" value="1"/>
</dbReference>
<keyword evidence="3 10" id="KW-0227">DNA damage</keyword>
<evidence type="ECO:0000256" key="7">
    <source>
        <dbReference type="ARBA" id="ARBA00022840"/>
    </source>
</evidence>
<evidence type="ECO:0000259" key="11">
    <source>
        <dbReference type="Pfam" id="PF17946"/>
    </source>
</evidence>
<dbReference type="Proteomes" id="UP000016562">
    <property type="component" value="Unassembled WGS sequence"/>
</dbReference>
<evidence type="ECO:0000256" key="9">
    <source>
        <dbReference type="ARBA" id="ARBA00023204"/>
    </source>
</evidence>
<dbReference type="Pfam" id="PF04257">
    <property type="entry name" value="Exonuc_V_gamma"/>
    <property type="match status" value="1"/>
</dbReference>
<dbReference type="Gene3D" id="3.40.50.10930">
    <property type="match status" value="1"/>
</dbReference>
<keyword evidence="5 10" id="KW-0347">Helicase</keyword>
<dbReference type="GO" id="GO:0003677">
    <property type="term" value="F:DNA binding"/>
    <property type="evidence" value="ECO:0007669"/>
    <property type="project" value="UniProtKB-UniRule"/>
</dbReference>
<dbReference type="PANTHER" id="PTHR30591">
    <property type="entry name" value="RECBCD ENZYME SUBUNIT RECC"/>
    <property type="match status" value="1"/>
</dbReference>
<accession>U3AM50</accession>
<dbReference type="PANTHER" id="PTHR30591:SF1">
    <property type="entry name" value="RECBCD ENZYME SUBUNIT RECC"/>
    <property type="match status" value="1"/>
</dbReference>
<comment type="similarity">
    <text evidence="10">Belongs to the RecC family.</text>
</comment>
<comment type="subunit">
    <text evidence="10">Heterotrimer of RecB, RecC and RecD. All subunits contribute to DNA-binding.</text>
</comment>
<dbReference type="SUPFAM" id="SSF52980">
    <property type="entry name" value="Restriction endonuclease-like"/>
    <property type="match status" value="1"/>
</dbReference>
<evidence type="ECO:0000256" key="1">
    <source>
        <dbReference type="ARBA" id="ARBA00022722"/>
    </source>
</evidence>
<dbReference type="CDD" id="cd22353">
    <property type="entry name" value="RecC_C-like"/>
    <property type="match status" value="1"/>
</dbReference>
<evidence type="ECO:0000313" key="12">
    <source>
        <dbReference type="EMBL" id="GAD81016.1"/>
    </source>
</evidence>
<proteinExistence type="inferred from homology"/>
<comment type="miscellaneous">
    <text evidence="10">In the RecBCD complex, RecB has a slow 3'-5' helicase, an exonuclease activity and loads RecA onto ssDNA, RecD has a fast 5'-3' helicase activity, while RecC stimulates the ATPase and processivity of the RecB helicase and contributes to recognition of the Chi site.</text>
</comment>
<evidence type="ECO:0000256" key="3">
    <source>
        <dbReference type="ARBA" id="ARBA00022763"/>
    </source>
</evidence>
<dbReference type="NCBIfam" id="TIGR01450">
    <property type="entry name" value="recC"/>
    <property type="match status" value="1"/>
</dbReference>
<keyword evidence="1 10" id="KW-0540">Nuclease</keyword>
<dbReference type="NCBIfam" id="NF008289">
    <property type="entry name" value="PRK11069.1"/>
    <property type="match status" value="1"/>
</dbReference>
<dbReference type="InterPro" id="IPR006697">
    <property type="entry name" value="RecC"/>
</dbReference>
<protein>
    <recommendedName>
        <fullName evidence="10">RecBCD enzyme subunit RecC</fullName>
    </recommendedName>
    <alternativeName>
        <fullName evidence="10">Exonuclease V subunit RecC</fullName>
        <shortName evidence="10">ExoV subunit RecC</shortName>
    </alternativeName>
    <alternativeName>
        <fullName evidence="10">Helicase/nuclease RecBCD subunit RecC</fullName>
    </alternativeName>
</protein>
<dbReference type="GO" id="GO:0000724">
    <property type="term" value="P:double-strand break repair via homologous recombination"/>
    <property type="evidence" value="ECO:0007669"/>
    <property type="project" value="UniProtKB-UniRule"/>
</dbReference>
<keyword evidence="4 10" id="KW-0378">Hydrolase</keyword>
<comment type="function">
    <text evidence="10">A helicase/nuclease that prepares dsDNA breaks (DSB) for recombinational DNA repair. Binds to DSBs and unwinds DNA via a highly rapid and processive ATP-dependent bidirectional helicase activity. Unwinds dsDNA until it encounters a Chi (crossover hotspot instigator) sequence from the 3' direction. Cuts ssDNA a few nucleotides 3' to the Chi site. The properties and activities of the enzyme are changed at Chi. The Chi-altered holoenzyme produces a long 3'-ssDNA overhang and facilitates RecA-binding to the ssDNA for homologous DNA recombination and repair. Holoenzyme degrades any linearized DNA that is unable to undergo homologous recombination. In the holoenzyme this subunit recognizes the wild-type Chi sequence, and when added to isolated RecB increases its ATP-dependent helicase processivity.</text>
</comment>
<dbReference type="eggNOG" id="COG1330">
    <property type="taxonomic scope" value="Bacteria"/>
</dbReference>
<dbReference type="GO" id="GO:0005524">
    <property type="term" value="F:ATP binding"/>
    <property type="evidence" value="ECO:0007669"/>
    <property type="project" value="UniProtKB-UniRule"/>
</dbReference>
<evidence type="ECO:0000256" key="10">
    <source>
        <dbReference type="HAMAP-Rule" id="MF_01486"/>
    </source>
</evidence>
<keyword evidence="9 10" id="KW-0234">DNA repair</keyword>
<dbReference type="Pfam" id="PF17946">
    <property type="entry name" value="RecC_C"/>
    <property type="match status" value="1"/>
</dbReference>
<evidence type="ECO:0000256" key="5">
    <source>
        <dbReference type="ARBA" id="ARBA00022806"/>
    </source>
</evidence>
<feature type="domain" description="RecC C-terminal" evidence="11">
    <location>
        <begin position="855"/>
        <end position="1083"/>
    </location>
</feature>
<evidence type="ECO:0000256" key="8">
    <source>
        <dbReference type="ARBA" id="ARBA00023125"/>
    </source>
</evidence>
<dbReference type="STRING" id="1219080.VEZ01S_48_00060"/>
<keyword evidence="13" id="KW-1185">Reference proteome</keyword>